<sequence>MVDASVFVHALLNPDPLGVVCRDALEADNRWIAPAHWTVEVLSVVRRFARAGTITTEQATRAVAASEKLDPEVPVTRVLVPRIWELHDNLTAYDAAYIAAAEAYGCDLLTTDSRLANAPGITCTVRVLTAAHRGPTWPTLGPSAGP</sequence>
<dbReference type="SUPFAM" id="SSF88723">
    <property type="entry name" value="PIN domain-like"/>
    <property type="match status" value="1"/>
</dbReference>
<gene>
    <name evidence="6" type="primary">vapC</name>
    <name evidence="8" type="ORF">ACFOW8_10685</name>
</gene>
<dbReference type="InterPro" id="IPR002716">
    <property type="entry name" value="PIN_dom"/>
</dbReference>
<feature type="domain" description="PIN" evidence="7">
    <location>
        <begin position="1"/>
        <end position="119"/>
    </location>
</feature>
<evidence type="ECO:0000256" key="6">
    <source>
        <dbReference type="HAMAP-Rule" id="MF_00265"/>
    </source>
</evidence>
<keyword evidence="2 6" id="KW-0540">Nuclease</keyword>
<organism evidence="8 9">
    <name type="scientific">Nocardia rhizosphaerae</name>
    <dbReference type="NCBI Taxonomy" id="1691571"/>
    <lineage>
        <taxon>Bacteria</taxon>
        <taxon>Bacillati</taxon>
        <taxon>Actinomycetota</taxon>
        <taxon>Actinomycetes</taxon>
        <taxon>Mycobacteriales</taxon>
        <taxon>Nocardiaceae</taxon>
        <taxon>Nocardia</taxon>
    </lineage>
</organism>
<dbReference type="CDD" id="cd09873">
    <property type="entry name" value="PIN_Pae0151-like"/>
    <property type="match status" value="1"/>
</dbReference>
<evidence type="ECO:0000256" key="5">
    <source>
        <dbReference type="ARBA" id="ARBA00022842"/>
    </source>
</evidence>
<dbReference type="InterPro" id="IPR029060">
    <property type="entry name" value="PIN-like_dom_sf"/>
</dbReference>
<keyword evidence="9" id="KW-1185">Reference proteome</keyword>
<comment type="cofactor">
    <cofactor evidence="6">
        <name>Mg(2+)</name>
        <dbReference type="ChEBI" id="CHEBI:18420"/>
    </cofactor>
</comment>
<dbReference type="HAMAP" id="MF_00265">
    <property type="entry name" value="VapC_Nob1"/>
    <property type="match status" value="1"/>
</dbReference>
<dbReference type="InterPro" id="IPR022907">
    <property type="entry name" value="VapC_family"/>
</dbReference>
<evidence type="ECO:0000313" key="8">
    <source>
        <dbReference type="EMBL" id="MFC4125393.1"/>
    </source>
</evidence>
<comment type="caution">
    <text evidence="8">The sequence shown here is derived from an EMBL/GenBank/DDBJ whole genome shotgun (WGS) entry which is preliminary data.</text>
</comment>
<evidence type="ECO:0000256" key="2">
    <source>
        <dbReference type="ARBA" id="ARBA00022722"/>
    </source>
</evidence>
<reference evidence="9" key="1">
    <citation type="journal article" date="2019" name="Int. J. Syst. Evol. Microbiol.">
        <title>The Global Catalogue of Microorganisms (GCM) 10K type strain sequencing project: providing services to taxonomists for standard genome sequencing and annotation.</title>
        <authorList>
            <consortium name="The Broad Institute Genomics Platform"/>
            <consortium name="The Broad Institute Genome Sequencing Center for Infectious Disease"/>
            <person name="Wu L."/>
            <person name="Ma J."/>
        </authorList>
    </citation>
    <scope>NUCLEOTIDE SEQUENCE [LARGE SCALE GENOMIC DNA]</scope>
    <source>
        <strain evidence="9">CGMCC 4.7204</strain>
    </source>
</reference>
<protein>
    <recommendedName>
        <fullName evidence="6">Ribonuclease VapC</fullName>
        <shortName evidence="6">RNase VapC</shortName>
        <ecNumber evidence="6">3.1.-.-</ecNumber>
    </recommendedName>
    <alternativeName>
        <fullName evidence="6">Toxin VapC</fullName>
    </alternativeName>
</protein>
<evidence type="ECO:0000256" key="3">
    <source>
        <dbReference type="ARBA" id="ARBA00022723"/>
    </source>
</evidence>
<keyword evidence="1 6" id="KW-1277">Toxin-antitoxin system</keyword>
<keyword evidence="5 6" id="KW-0460">Magnesium</keyword>
<dbReference type="PANTHER" id="PTHR35901:SF1">
    <property type="entry name" value="EXONUCLEASE VAPC9"/>
    <property type="match status" value="1"/>
</dbReference>
<keyword evidence="6" id="KW-0800">Toxin</keyword>
<keyword evidence="3 6" id="KW-0479">Metal-binding</keyword>
<name>A0ABV8L491_9NOCA</name>
<keyword evidence="4 6" id="KW-0378">Hydrolase</keyword>
<dbReference type="InterPro" id="IPR051619">
    <property type="entry name" value="TypeII_TA_RNase_PINc/VapC"/>
</dbReference>
<comment type="function">
    <text evidence="6">Toxic component of a toxin-antitoxin (TA) system. An RNase.</text>
</comment>
<dbReference type="InterPro" id="IPR044153">
    <property type="entry name" value="PIN_Pae0151-like"/>
</dbReference>
<dbReference type="RefSeq" id="WP_378549363.1">
    <property type="nucleotide sequence ID" value="NZ_JBHSBA010000005.1"/>
</dbReference>
<comment type="similarity">
    <text evidence="6">Belongs to the PINc/VapC protein family.</text>
</comment>
<proteinExistence type="inferred from homology"/>
<dbReference type="PANTHER" id="PTHR35901">
    <property type="entry name" value="RIBONUCLEASE VAPC3"/>
    <property type="match status" value="1"/>
</dbReference>
<evidence type="ECO:0000259" key="7">
    <source>
        <dbReference type="Pfam" id="PF01850"/>
    </source>
</evidence>
<evidence type="ECO:0000256" key="1">
    <source>
        <dbReference type="ARBA" id="ARBA00022649"/>
    </source>
</evidence>
<feature type="binding site" evidence="6">
    <location>
        <position position="3"/>
    </location>
    <ligand>
        <name>Mg(2+)</name>
        <dbReference type="ChEBI" id="CHEBI:18420"/>
    </ligand>
</feature>
<dbReference type="Gene3D" id="3.40.50.1010">
    <property type="entry name" value="5'-nuclease"/>
    <property type="match status" value="1"/>
</dbReference>
<dbReference type="EMBL" id="JBHSBA010000005">
    <property type="protein sequence ID" value="MFC4125393.1"/>
    <property type="molecule type" value="Genomic_DNA"/>
</dbReference>
<dbReference type="Pfam" id="PF01850">
    <property type="entry name" value="PIN"/>
    <property type="match status" value="1"/>
</dbReference>
<evidence type="ECO:0000256" key="4">
    <source>
        <dbReference type="ARBA" id="ARBA00022801"/>
    </source>
</evidence>
<accession>A0ABV8L491</accession>
<evidence type="ECO:0000313" key="9">
    <source>
        <dbReference type="Proteomes" id="UP001595767"/>
    </source>
</evidence>
<feature type="binding site" evidence="6">
    <location>
        <position position="94"/>
    </location>
    <ligand>
        <name>Mg(2+)</name>
        <dbReference type="ChEBI" id="CHEBI:18420"/>
    </ligand>
</feature>
<dbReference type="Proteomes" id="UP001595767">
    <property type="component" value="Unassembled WGS sequence"/>
</dbReference>
<dbReference type="EC" id="3.1.-.-" evidence="6"/>